<accession>A0A9P3M1C7</accession>
<reference evidence="2" key="2">
    <citation type="journal article" date="2022" name="Microbiol. Resour. Announc.">
        <title>Whole-Genome Sequence of Entomortierella parvispora E1425, a Mucoromycotan Fungus Associated with Burkholderiaceae-Related Endosymbiotic Bacteria.</title>
        <authorList>
            <person name="Herlambang A."/>
            <person name="Guo Y."/>
            <person name="Takashima Y."/>
            <person name="Narisawa K."/>
            <person name="Ohta H."/>
            <person name="Nishizawa T."/>
        </authorList>
    </citation>
    <scope>NUCLEOTIDE SEQUENCE</scope>
    <source>
        <strain evidence="2">E1425</strain>
    </source>
</reference>
<feature type="compositionally biased region" description="Basic and acidic residues" evidence="1">
    <location>
        <begin position="142"/>
        <end position="151"/>
    </location>
</feature>
<proteinExistence type="predicted"/>
<organism evidence="2 3">
    <name type="scientific">Entomortierella parvispora</name>
    <dbReference type="NCBI Taxonomy" id="205924"/>
    <lineage>
        <taxon>Eukaryota</taxon>
        <taxon>Fungi</taxon>
        <taxon>Fungi incertae sedis</taxon>
        <taxon>Mucoromycota</taxon>
        <taxon>Mortierellomycotina</taxon>
        <taxon>Mortierellomycetes</taxon>
        <taxon>Mortierellales</taxon>
        <taxon>Mortierellaceae</taxon>
        <taxon>Entomortierella</taxon>
    </lineage>
</organism>
<evidence type="ECO:0000313" key="3">
    <source>
        <dbReference type="Proteomes" id="UP000827284"/>
    </source>
</evidence>
<protein>
    <submittedName>
        <fullName evidence="2">Uncharacterized protein</fullName>
    </submittedName>
</protein>
<evidence type="ECO:0000313" key="2">
    <source>
        <dbReference type="EMBL" id="GJJ78158.1"/>
    </source>
</evidence>
<name>A0A9P3M1C7_9FUNG</name>
<sequence>MAQLSQEYTDYNKMFHTSSGDPGYNYNPQTAYMHPLASTQSVQSSVRNNHNISNSNLNGYGPLDFGYGMTPTATTFSNVDVNMAPFTAPNAATSQRHHYNGKGSAGRRRSSISDFFSSIVGGDSRGREHHTRSSISKLLSPGEHRSGDNLGRRRSSAYLSMGFKTDADGNEHKGPYAHVSRRQAEHMERIREAERNLHLTHNVDGLPLPNNQALGLDPRQRRRSSLARALGFDKPLLAR</sequence>
<feature type="region of interest" description="Disordered" evidence="1">
    <location>
        <begin position="201"/>
        <end position="220"/>
    </location>
</feature>
<evidence type="ECO:0000256" key="1">
    <source>
        <dbReference type="SAM" id="MobiDB-lite"/>
    </source>
</evidence>
<dbReference type="OrthoDB" id="2403843at2759"/>
<feature type="compositionally biased region" description="Basic and acidic residues" evidence="1">
    <location>
        <begin position="165"/>
        <end position="174"/>
    </location>
</feature>
<dbReference type="AlphaFoldDB" id="A0A9P3M1C7"/>
<dbReference type="Proteomes" id="UP000827284">
    <property type="component" value="Unassembled WGS sequence"/>
</dbReference>
<feature type="region of interest" description="Disordered" evidence="1">
    <location>
        <begin position="119"/>
        <end position="185"/>
    </location>
</feature>
<gene>
    <name evidence="2" type="ORF">EMPS_10517</name>
</gene>
<keyword evidence="3" id="KW-1185">Reference proteome</keyword>
<dbReference type="EMBL" id="BQFW01000014">
    <property type="protein sequence ID" value="GJJ78158.1"/>
    <property type="molecule type" value="Genomic_DNA"/>
</dbReference>
<reference evidence="2" key="1">
    <citation type="submission" date="2021-11" db="EMBL/GenBank/DDBJ databases">
        <authorList>
            <person name="Herlambang A."/>
            <person name="Guo Y."/>
            <person name="Takashima Y."/>
            <person name="Nishizawa T."/>
        </authorList>
    </citation>
    <scope>NUCLEOTIDE SEQUENCE</scope>
    <source>
        <strain evidence="2">E1425</strain>
    </source>
</reference>
<comment type="caution">
    <text evidence="2">The sequence shown here is derived from an EMBL/GenBank/DDBJ whole genome shotgun (WGS) entry which is preliminary data.</text>
</comment>